<dbReference type="Pfam" id="PF05630">
    <property type="entry name" value="NPP1"/>
    <property type="match status" value="1"/>
</dbReference>
<keyword evidence="4" id="KW-0843">Virulence</keyword>
<evidence type="ECO:0000256" key="1">
    <source>
        <dbReference type="ARBA" id="ARBA00004613"/>
    </source>
</evidence>
<comment type="subcellular location">
    <subcellularLocation>
        <location evidence="1">Secreted</location>
    </subcellularLocation>
</comment>
<dbReference type="EnsemblProtists" id="Phyra74356">
    <property type="protein sequence ID" value="Phyra74356"/>
    <property type="gene ID" value="Phyra74356"/>
</dbReference>
<dbReference type="GO" id="GO:0005576">
    <property type="term" value="C:extracellular region"/>
    <property type="evidence" value="ECO:0007669"/>
    <property type="project" value="UniProtKB-SubCell"/>
</dbReference>
<feature type="chain" id="PRO_5003586318" description="Necrosis inducing-like protein NPP1 type" evidence="5">
    <location>
        <begin position="20"/>
        <end position="244"/>
    </location>
</feature>
<dbReference type="InParanoid" id="H3GF93"/>
<evidence type="ECO:0000313" key="6">
    <source>
        <dbReference type="EnsemblProtists" id="Phyra74356"/>
    </source>
</evidence>
<evidence type="ECO:0000256" key="3">
    <source>
        <dbReference type="ARBA" id="ARBA00022525"/>
    </source>
</evidence>
<comment type="similarity">
    <text evidence="2">Belongs to the Necrosis inducing protein (NPP1) family.</text>
</comment>
<dbReference type="EMBL" id="DS566004">
    <property type="status" value="NOT_ANNOTATED_CDS"/>
    <property type="molecule type" value="Genomic_DNA"/>
</dbReference>
<proteinExistence type="inferred from homology"/>
<name>H3GF93_PHYRM</name>
<evidence type="ECO:0000313" key="7">
    <source>
        <dbReference type="Proteomes" id="UP000005238"/>
    </source>
</evidence>
<evidence type="ECO:0000256" key="2">
    <source>
        <dbReference type="ARBA" id="ARBA00009520"/>
    </source>
</evidence>
<dbReference type="eggNOG" id="ENOG502S1MP">
    <property type="taxonomic scope" value="Eukaryota"/>
</dbReference>
<sequence length="244" mass="27594">MKLQALLAAAVLTLASAQAEVTYIDHDQVQPFAEPEPTTDSEKAAVKFKPQLLVSYGCYPYPAVQADGSVSAGLKGSGPADGECTGSSLGSQVYSRSDWYEDKWAIMYAWYLPKGNYKYQRRHYWETAVVWIDDPALSNSTILGVSMNYGRRSEFETPVQARFLDGSSVKLDSYRGYGYPKPRLQFTQEEGEFQDLITWEQLTEEARDALSTADFDGPLFKKKKRKMPLKDGIFEFRLKDAWPF</sequence>
<keyword evidence="7" id="KW-1185">Reference proteome</keyword>
<dbReference type="VEuPathDB" id="FungiDB:KRP22_11287"/>
<evidence type="ECO:0000256" key="4">
    <source>
        <dbReference type="ARBA" id="ARBA00023026"/>
    </source>
</evidence>
<dbReference type="Proteomes" id="UP000005238">
    <property type="component" value="Unassembled WGS sequence"/>
</dbReference>
<keyword evidence="5" id="KW-0732">Signal</keyword>
<dbReference type="InterPro" id="IPR008701">
    <property type="entry name" value="NPP1"/>
</dbReference>
<dbReference type="PANTHER" id="PTHR33657:SF8">
    <property type="entry name" value="DOMAIN PROTEIN, PUTATIVE (AFU_ORTHOLOGUE AFUA_5G00600)-RELATED"/>
    <property type="match status" value="1"/>
</dbReference>
<dbReference type="HOGENOM" id="CLU_062263_1_0_1"/>
<dbReference type="STRING" id="164328.H3GF93"/>
<dbReference type="AlphaFoldDB" id="H3GF93"/>
<organism evidence="6 7">
    <name type="scientific">Phytophthora ramorum</name>
    <name type="common">Sudden oak death agent</name>
    <dbReference type="NCBI Taxonomy" id="164328"/>
    <lineage>
        <taxon>Eukaryota</taxon>
        <taxon>Sar</taxon>
        <taxon>Stramenopiles</taxon>
        <taxon>Oomycota</taxon>
        <taxon>Peronosporomycetes</taxon>
        <taxon>Peronosporales</taxon>
        <taxon>Peronosporaceae</taxon>
        <taxon>Phytophthora</taxon>
    </lineage>
</organism>
<keyword evidence="3" id="KW-0964">Secreted</keyword>
<accession>H3GF93</accession>
<evidence type="ECO:0000256" key="5">
    <source>
        <dbReference type="SAM" id="SignalP"/>
    </source>
</evidence>
<reference evidence="6" key="2">
    <citation type="submission" date="2015-06" db="UniProtKB">
        <authorList>
            <consortium name="EnsemblProtists"/>
        </authorList>
    </citation>
    <scope>IDENTIFICATION</scope>
    <source>
        <strain evidence="6">Pr102</strain>
    </source>
</reference>
<reference evidence="7" key="1">
    <citation type="journal article" date="2006" name="Science">
        <title>Phytophthora genome sequences uncover evolutionary origins and mechanisms of pathogenesis.</title>
        <authorList>
            <person name="Tyler B.M."/>
            <person name="Tripathy S."/>
            <person name="Zhang X."/>
            <person name="Dehal P."/>
            <person name="Jiang R.H."/>
            <person name="Aerts A."/>
            <person name="Arredondo F.D."/>
            <person name="Baxter L."/>
            <person name="Bensasson D."/>
            <person name="Beynon J.L."/>
            <person name="Chapman J."/>
            <person name="Damasceno C.M."/>
            <person name="Dorrance A.E."/>
            <person name="Dou D."/>
            <person name="Dickerman A.W."/>
            <person name="Dubchak I.L."/>
            <person name="Garbelotto M."/>
            <person name="Gijzen M."/>
            <person name="Gordon S.G."/>
            <person name="Govers F."/>
            <person name="Grunwald N.J."/>
            <person name="Huang W."/>
            <person name="Ivors K.L."/>
            <person name="Jones R.W."/>
            <person name="Kamoun S."/>
            <person name="Krampis K."/>
            <person name="Lamour K.H."/>
            <person name="Lee M.K."/>
            <person name="McDonald W.H."/>
            <person name="Medina M."/>
            <person name="Meijer H.J."/>
            <person name="Nordberg E.K."/>
            <person name="Maclean D.J."/>
            <person name="Ospina-Giraldo M.D."/>
            <person name="Morris P.F."/>
            <person name="Phuntumart V."/>
            <person name="Putnam N.H."/>
            <person name="Rash S."/>
            <person name="Rose J.K."/>
            <person name="Sakihama Y."/>
            <person name="Salamov A.A."/>
            <person name="Savidor A."/>
            <person name="Scheuring C.F."/>
            <person name="Smith B.M."/>
            <person name="Sobral B.W."/>
            <person name="Terry A."/>
            <person name="Torto-Alalibo T.A."/>
            <person name="Win J."/>
            <person name="Xu Z."/>
            <person name="Zhang H."/>
            <person name="Grigoriev I.V."/>
            <person name="Rokhsar D.S."/>
            <person name="Boore J.L."/>
        </authorList>
    </citation>
    <scope>NUCLEOTIDE SEQUENCE [LARGE SCALE GENOMIC DNA]</scope>
    <source>
        <strain evidence="7">Pr102</strain>
    </source>
</reference>
<dbReference type="PIRSF" id="PIRSF029958">
    <property type="entry name" value="Necrosis-inducing_protein"/>
    <property type="match status" value="1"/>
</dbReference>
<feature type="signal peptide" evidence="5">
    <location>
        <begin position="1"/>
        <end position="19"/>
    </location>
</feature>
<dbReference type="OMA" id="PMDGECE"/>
<dbReference type="PANTHER" id="PTHR33657">
    <property type="entry name" value="DOMAIN PROTEIN, PUTATIVE (AFU_ORTHOLOGUE AFUA_5G00600)-RELATED"/>
    <property type="match status" value="1"/>
</dbReference>
<protein>
    <recommendedName>
        <fullName evidence="8">Necrosis inducing-like protein NPP1 type</fullName>
    </recommendedName>
</protein>
<evidence type="ECO:0008006" key="8">
    <source>
        <dbReference type="Google" id="ProtNLM"/>
    </source>
</evidence>